<dbReference type="Proteomes" id="UP000003465">
    <property type="component" value="Unassembled WGS sequence"/>
</dbReference>
<evidence type="ECO:0000256" key="3">
    <source>
        <dbReference type="ARBA" id="ARBA00005709"/>
    </source>
</evidence>
<evidence type="ECO:0000313" key="7">
    <source>
        <dbReference type="EMBL" id="EGH25363.1"/>
    </source>
</evidence>
<sequence>MRISTTQFYESTNTNYQRTYSNVLKTSEEVSSGIKLNTASDDPVGAARVLQLAQQNSMLTQYASNIGTINTNIVNSETALTSIVDTMQTAREVIVSAGNGAYTDSDRLAKAAELKQYQSQLLGLMNSQDSNGQYIFAGSKSSAPPYAQNADGTYSYSGDQTSVNLAIGDGLVLPSNTTGYEAFEQAVNTTRTSSTLLSPATDDGKVGLTGG</sequence>
<dbReference type="NCBIfam" id="TIGR02550">
    <property type="entry name" value="flagell_flgL"/>
    <property type="match status" value="1"/>
</dbReference>
<feature type="domain" description="Flagellin N-terminal" evidence="6">
    <location>
        <begin position="3"/>
        <end position="140"/>
    </location>
</feature>
<dbReference type="PANTHER" id="PTHR42792:SF1">
    <property type="entry name" value="FLAGELLAR HOOK-ASSOCIATED PROTEIN 3"/>
    <property type="match status" value="1"/>
</dbReference>
<dbReference type="Pfam" id="PF00669">
    <property type="entry name" value="Flagellin_N"/>
    <property type="match status" value="1"/>
</dbReference>
<keyword evidence="7" id="KW-0966">Cell projection</keyword>
<dbReference type="InterPro" id="IPR013384">
    <property type="entry name" value="Flagell_FlgL"/>
</dbReference>
<evidence type="ECO:0000256" key="2">
    <source>
        <dbReference type="ARBA" id="ARBA00004613"/>
    </source>
</evidence>
<dbReference type="GO" id="GO:0005576">
    <property type="term" value="C:extracellular region"/>
    <property type="evidence" value="ECO:0007669"/>
    <property type="project" value="UniProtKB-SubCell"/>
</dbReference>
<proteinExistence type="inferred from homology"/>
<evidence type="ECO:0000256" key="4">
    <source>
        <dbReference type="ARBA" id="ARBA00022525"/>
    </source>
</evidence>
<dbReference type="SUPFAM" id="SSF64518">
    <property type="entry name" value="Phase 1 flagellin"/>
    <property type="match status" value="1"/>
</dbReference>
<feature type="non-terminal residue" evidence="7">
    <location>
        <position position="211"/>
    </location>
</feature>
<gene>
    <name evidence="7" type="primary">flgL</name>
    <name evidence="7" type="ORF">PSYMO_29623</name>
</gene>
<keyword evidence="7" id="KW-0969">Cilium</keyword>
<comment type="caution">
    <text evidence="7">The sequence shown here is derived from an EMBL/GenBank/DDBJ whole genome shotgun (WGS) entry which is preliminary data.</text>
</comment>
<keyword evidence="4" id="KW-0964">Secreted</keyword>
<dbReference type="GO" id="GO:0071973">
    <property type="term" value="P:bacterial-type flagellum-dependent cell motility"/>
    <property type="evidence" value="ECO:0007669"/>
    <property type="project" value="InterPro"/>
</dbReference>
<evidence type="ECO:0000313" key="8">
    <source>
        <dbReference type="Proteomes" id="UP000003465"/>
    </source>
</evidence>
<dbReference type="InterPro" id="IPR001492">
    <property type="entry name" value="Flagellin"/>
</dbReference>
<comment type="similarity">
    <text evidence="3">Belongs to the bacterial flagellin family.</text>
</comment>
<dbReference type="PANTHER" id="PTHR42792">
    <property type="entry name" value="FLAGELLIN"/>
    <property type="match status" value="1"/>
</dbReference>
<keyword evidence="5" id="KW-0975">Bacterial flagellum</keyword>
<evidence type="ECO:0000259" key="6">
    <source>
        <dbReference type="Pfam" id="PF00669"/>
    </source>
</evidence>
<protein>
    <submittedName>
        <fullName evidence="7">Flagellar hook-associated protein FlgL</fullName>
    </submittedName>
</protein>
<organism evidence="7 8">
    <name type="scientific">Pseudomonas amygdali pv. mori str. 301020</name>
    <dbReference type="NCBI Taxonomy" id="629261"/>
    <lineage>
        <taxon>Bacteria</taxon>
        <taxon>Pseudomonadati</taxon>
        <taxon>Pseudomonadota</taxon>
        <taxon>Gammaproteobacteria</taxon>
        <taxon>Pseudomonadales</taxon>
        <taxon>Pseudomonadaceae</taxon>
        <taxon>Pseudomonas</taxon>
        <taxon>Pseudomonas amygdali</taxon>
    </lineage>
</organism>
<comment type="subcellular location">
    <subcellularLocation>
        <location evidence="1">Bacterial flagellum</location>
    </subcellularLocation>
    <subcellularLocation>
        <location evidence="2">Secreted</location>
    </subcellularLocation>
</comment>
<dbReference type="EMBL" id="AEAG01001281">
    <property type="protein sequence ID" value="EGH25363.1"/>
    <property type="molecule type" value="Genomic_DNA"/>
</dbReference>
<reference evidence="7 8" key="1">
    <citation type="journal article" date="2011" name="PLoS Pathog.">
        <title>Dynamic evolution of pathogenicity revealed by sequencing and comparative genomics of 19 Pseudomonas syringae isolates.</title>
        <authorList>
            <person name="Baltrus D.A."/>
            <person name="Nishimura M.T."/>
            <person name="Romanchuk A."/>
            <person name="Chang J.H."/>
            <person name="Mukhtar M.S."/>
            <person name="Cherkis K."/>
            <person name="Roach J."/>
            <person name="Grant S.R."/>
            <person name="Jones C.D."/>
            <person name="Dangl J.L."/>
        </authorList>
    </citation>
    <scope>NUCLEOTIDE SEQUENCE [LARGE SCALE GENOMIC DNA]</scope>
    <source>
        <strain evidence="7 8">301020</strain>
    </source>
</reference>
<name>A0A656GHU2_PSEA0</name>
<dbReference type="InterPro" id="IPR001029">
    <property type="entry name" value="Flagellin_N"/>
</dbReference>
<dbReference type="Gene3D" id="1.20.1330.10">
    <property type="entry name" value="f41 fragment of flagellin, N-terminal domain"/>
    <property type="match status" value="1"/>
</dbReference>
<dbReference type="GO" id="GO:0009424">
    <property type="term" value="C:bacterial-type flagellum hook"/>
    <property type="evidence" value="ECO:0007669"/>
    <property type="project" value="InterPro"/>
</dbReference>
<evidence type="ECO:0000256" key="5">
    <source>
        <dbReference type="ARBA" id="ARBA00023143"/>
    </source>
</evidence>
<dbReference type="GO" id="GO:0005198">
    <property type="term" value="F:structural molecule activity"/>
    <property type="evidence" value="ECO:0007669"/>
    <property type="project" value="InterPro"/>
</dbReference>
<evidence type="ECO:0000256" key="1">
    <source>
        <dbReference type="ARBA" id="ARBA00004365"/>
    </source>
</evidence>
<keyword evidence="7" id="KW-0282">Flagellum</keyword>
<dbReference type="AlphaFoldDB" id="A0A656GHU2"/>
<accession>A0A656GHU2</accession>